<proteinExistence type="predicted"/>
<evidence type="ECO:0000259" key="6">
    <source>
        <dbReference type="PROSITE" id="PS51186"/>
    </source>
</evidence>
<comment type="catalytic activity">
    <reaction evidence="5">
        <text>glycyl-tRNA(Gly) + acetyl-CoA = N-acetylglycyl-tRNA(Gly) + CoA + H(+)</text>
        <dbReference type="Rhea" id="RHEA:81867"/>
        <dbReference type="Rhea" id="RHEA-COMP:9683"/>
        <dbReference type="Rhea" id="RHEA-COMP:19766"/>
        <dbReference type="ChEBI" id="CHEBI:15378"/>
        <dbReference type="ChEBI" id="CHEBI:57287"/>
        <dbReference type="ChEBI" id="CHEBI:57288"/>
        <dbReference type="ChEBI" id="CHEBI:78522"/>
        <dbReference type="ChEBI" id="CHEBI:232036"/>
    </reaction>
</comment>
<keyword evidence="3 7" id="KW-0808">Transferase</keyword>
<accession>L0HCD1</accession>
<keyword evidence="1" id="KW-0678">Repressor</keyword>
<evidence type="ECO:0000256" key="4">
    <source>
        <dbReference type="ARBA" id="ARBA00023315"/>
    </source>
</evidence>
<reference evidence="8" key="1">
    <citation type="submission" date="2011-12" db="EMBL/GenBank/DDBJ databases">
        <title>Complete sequence of Methanoregula formicicum SMSP.</title>
        <authorList>
            <person name="Lucas S."/>
            <person name="Han J."/>
            <person name="Lapidus A."/>
            <person name="Cheng J.-F."/>
            <person name="Goodwin L."/>
            <person name="Pitluck S."/>
            <person name="Peters L."/>
            <person name="Ovchinnikova G."/>
            <person name="Teshima H."/>
            <person name="Detter J.C."/>
            <person name="Han C."/>
            <person name="Tapia R."/>
            <person name="Land M."/>
            <person name="Hauser L."/>
            <person name="Kyrpides N."/>
            <person name="Ivanova N."/>
            <person name="Pagani I."/>
            <person name="Imachi H."/>
            <person name="Tamaki H."/>
            <person name="Sekiguchi Y."/>
            <person name="Kamagata Y."/>
            <person name="Cadillo-Quiroz H."/>
            <person name="Zinder S."/>
            <person name="Liu W.-T."/>
            <person name="Woyke T."/>
        </authorList>
    </citation>
    <scope>NUCLEOTIDE SEQUENCE [LARGE SCALE GENOMIC DNA]</scope>
    <source>
        <strain evidence="8">DSM 22288 / NBRC 105244 / SMSP</strain>
    </source>
</reference>
<keyword evidence="2" id="KW-1277">Toxin-antitoxin system</keyword>
<name>L0HCD1_METFS</name>
<keyword evidence="8" id="KW-1185">Reference proteome</keyword>
<dbReference type="PROSITE" id="PS51186">
    <property type="entry name" value="GNAT"/>
    <property type="match status" value="1"/>
</dbReference>
<dbReference type="PANTHER" id="PTHR36449:SF1">
    <property type="entry name" value="ACETYLTRANSFERASE"/>
    <property type="match status" value="1"/>
</dbReference>
<dbReference type="GO" id="GO:0016747">
    <property type="term" value="F:acyltransferase activity, transferring groups other than amino-acyl groups"/>
    <property type="evidence" value="ECO:0007669"/>
    <property type="project" value="InterPro"/>
</dbReference>
<evidence type="ECO:0000256" key="2">
    <source>
        <dbReference type="ARBA" id="ARBA00022649"/>
    </source>
</evidence>
<reference evidence="7 8" key="2">
    <citation type="journal article" date="2014" name="Genome Announc.">
        <title>Complete Genome Sequence of Methanoregula formicica SMSPT, a Mesophilic Hydrogenotrophic Methanogen Isolated from a Methanogenic Upflow Anaerobic Sludge Blanket Reactor.</title>
        <authorList>
            <person name="Yamamoto K."/>
            <person name="Tamaki H."/>
            <person name="Cadillo-Quiroz H."/>
            <person name="Imachi H."/>
            <person name="Kyrpides N."/>
            <person name="Woyke T."/>
            <person name="Goodwin L."/>
            <person name="Zinder S.H."/>
            <person name="Kamagata Y."/>
            <person name="Liu W.T."/>
        </authorList>
    </citation>
    <scope>NUCLEOTIDE SEQUENCE [LARGE SCALE GENOMIC DNA]</scope>
    <source>
        <strain evidence="8">DSM 22288 / NBRC 105244 / SMSP</strain>
    </source>
</reference>
<dbReference type="InterPro" id="IPR000182">
    <property type="entry name" value="GNAT_dom"/>
</dbReference>
<evidence type="ECO:0000313" key="8">
    <source>
        <dbReference type="Proteomes" id="UP000010824"/>
    </source>
</evidence>
<dbReference type="Pfam" id="PF13508">
    <property type="entry name" value="Acetyltransf_7"/>
    <property type="match status" value="1"/>
</dbReference>
<evidence type="ECO:0000256" key="3">
    <source>
        <dbReference type="ARBA" id="ARBA00022679"/>
    </source>
</evidence>
<sequence>MSVSLDDLEFVVLTADHLHYLPSFKCKNAELKGYLVENAFQDQQDRTSATRLVFYQGRLVGYFTLVTDVIKKKELDDRDGDPGFEYSTYPALKIARLATHQEFERQGIGRAMLLKIYSIWIGLTKHIGCRIITVDAKPTAVDFYKRFDFHEAIIDPRKLKDRETVPLYIDIHKELERLRTGAPLSDYDEARSP</sequence>
<dbReference type="CDD" id="cd04301">
    <property type="entry name" value="NAT_SF"/>
    <property type="match status" value="1"/>
</dbReference>
<dbReference type="KEGG" id="mfo:Metfor_1363"/>
<dbReference type="SUPFAM" id="SSF55729">
    <property type="entry name" value="Acyl-CoA N-acyltransferases (Nat)"/>
    <property type="match status" value="1"/>
</dbReference>
<evidence type="ECO:0000256" key="5">
    <source>
        <dbReference type="ARBA" id="ARBA00049880"/>
    </source>
</evidence>
<feature type="domain" description="N-acetyltransferase" evidence="6">
    <location>
        <begin position="8"/>
        <end position="172"/>
    </location>
</feature>
<protein>
    <submittedName>
        <fullName evidence="7">Acetyltransferase</fullName>
    </submittedName>
</protein>
<dbReference type="GeneID" id="14307752"/>
<dbReference type="HOGENOM" id="CLU_101288_2_2_2"/>
<dbReference type="InParanoid" id="L0HCD1"/>
<keyword evidence="4" id="KW-0012">Acyltransferase</keyword>
<organism evidence="7 8">
    <name type="scientific">Methanoregula formicica (strain DSM 22288 / NBRC 105244 / SMSP)</name>
    <dbReference type="NCBI Taxonomy" id="593750"/>
    <lineage>
        <taxon>Archaea</taxon>
        <taxon>Methanobacteriati</taxon>
        <taxon>Methanobacteriota</taxon>
        <taxon>Stenosarchaea group</taxon>
        <taxon>Methanomicrobia</taxon>
        <taxon>Methanomicrobiales</taxon>
        <taxon>Methanoregulaceae</taxon>
        <taxon>Methanoregula</taxon>
    </lineage>
</organism>
<dbReference type="eggNOG" id="arCOG04971">
    <property type="taxonomic scope" value="Archaea"/>
</dbReference>
<dbReference type="RefSeq" id="WP_015285365.1">
    <property type="nucleotide sequence ID" value="NC_019943.1"/>
</dbReference>
<gene>
    <name evidence="7" type="ordered locus">Metfor_1363</name>
</gene>
<evidence type="ECO:0000313" key="7">
    <source>
        <dbReference type="EMBL" id="AGB02402.1"/>
    </source>
</evidence>
<dbReference type="Proteomes" id="UP000010824">
    <property type="component" value="Chromosome"/>
</dbReference>
<dbReference type="Gene3D" id="3.40.630.30">
    <property type="match status" value="1"/>
</dbReference>
<evidence type="ECO:0000256" key="1">
    <source>
        <dbReference type="ARBA" id="ARBA00022491"/>
    </source>
</evidence>
<dbReference type="AlphaFoldDB" id="L0HCD1"/>
<dbReference type="EMBL" id="CP003167">
    <property type="protein sequence ID" value="AGB02402.1"/>
    <property type="molecule type" value="Genomic_DNA"/>
</dbReference>
<dbReference type="PANTHER" id="PTHR36449">
    <property type="entry name" value="ACETYLTRANSFERASE-RELATED"/>
    <property type="match status" value="1"/>
</dbReference>
<dbReference type="InterPro" id="IPR016181">
    <property type="entry name" value="Acyl_CoA_acyltransferase"/>
</dbReference>
<dbReference type="OrthoDB" id="106308at2157"/>